<dbReference type="Proteomes" id="UP001556367">
    <property type="component" value="Unassembled WGS sequence"/>
</dbReference>
<feature type="transmembrane region" description="Helical" evidence="2">
    <location>
        <begin position="155"/>
        <end position="181"/>
    </location>
</feature>
<feature type="transmembrane region" description="Helical" evidence="2">
    <location>
        <begin position="47"/>
        <end position="72"/>
    </location>
</feature>
<name>A0ABR3JK40_9AGAR</name>
<proteinExistence type="predicted"/>
<dbReference type="EMBL" id="JASNQZ010000006">
    <property type="protein sequence ID" value="KAL0955511.1"/>
    <property type="molecule type" value="Genomic_DNA"/>
</dbReference>
<feature type="transmembrane region" description="Helical" evidence="2">
    <location>
        <begin position="84"/>
        <end position="106"/>
    </location>
</feature>
<feature type="transmembrane region" description="Helical" evidence="2">
    <location>
        <begin position="12"/>
        <end position="35"/>
    </location>
</feature>
<feature type="transmembrane region" description="Helical" evidence="2">
    <location>
        <begin position="201"/>
        <end position="223"/>
    </location>
</feature>
<evidence type="ECO:0000256" key="2">
    <source>
        <dbReference type="SAM" id="Phobius"/>
    </source>
</evidence>
<keyword evidence="2" id="KW-1133">Transmembrane helix</keyword>
<gene>
    <name evidence="4" type="ORF">HGRIS_001750</name>
</gene>
<dbReference type="InterPro" id="IPR045339">
    <property type="entry name" value="DUF6534"/>
</dbReference>
<protein>
    <recommendedName>
        <fullName evidence="3">DUF6534 domain-containing protein</fullName>
    </recommendedName>
</protein>
<evidence type="ECO:0000256" key="1">
    <source>
        <dbReference type="SAM" id="MobiDB-lite"/>
    </source>
</evidence>
<evidence type="ECO:0000259" key="3">
    <source>
        <dbReference type="Pfam" id="PF20152"/>
    </source>
</evidence>
<keyword evidence="2" id="KW-0472">Membrane</keyword>
<dbReference type="PANTHER" id="PTHR40465:SF1">
    <property type="entry name" value="DUF6534 DOMAIN-CONTAINING PROTEIN"/>
    <property type="match status" value="1"/>
</dbReference>
<organism evidence="4 5">
    <name type="scientific">Hohenbuehelia grisea</name>
    <dbReference type="NCBI Taxonomy" id="104357"/>
    <lineage>
        <taxon>Eukaryota</taxon>
        <taxon>Fungi</taxon>
        <taxon>Dikarya</taxon>
        <taxon>Basidiomycota</taxon>
        <taxon>Agaricomycotina</taxon>
        <taxon>Agaricomycetes</taxon>
        <taxon>Agaricomycetidae</taxon>
        <taxon>Agaricales</taxon>
        <taxon>Pleurotineae</taxon>
        <taxon>Pleurotaceae</taxon>
        <taxon>Hohenbuehelia</taxon>
    </lineage>
</organism>
<evidence type="ECO:0000313" key="5">
    <source>
        <dbReference type="Proteomes" id="UP001556367"/>
    </source>
</evidence>
<feature type="transmembrane region" description="Helical" evidence="2">
    <location>
        <begin position="243"/>
        <end position="265"/>
    </location>
</feature>
<dbReference type="Pfam" id="PF20152">
    <property type="entry name" value="DUF6534"/>
    <property type="match status" value="1"/>
</dbReference>
<keyword evidence="5" id="KW-1185">Reference proteome</keyword>
<accession>A0ABR3JK40</accession>
<feature type="region of interest" description="Disordered" evidence="1">
    <location>
        <begin position="282"/>
        <end position="341"/>
    </location>
</feature>
<feature type="transmembrane region" description="Helical" evidence="2">
    <location>
        <begin position="118"/>
        <end position="143"/>
    </location>
</feature>
<evidence type="ECO:0000313" key="4">
    <source>
        <dbReference type="EMBL" id="KAL0955511.1"/>
    </source>
</evidence>
<keyword evidence="2" id="KW-0812">Transmembrane</keyword>
<feature type="compositionally biased region" description="Polar residues" evidence="1">
    <location>
        <begin position="309"/>
        <end position="325"/>
    </location>
</feature>
<sequence>MSSVDVHRTFGAVLLGGLFALGLSGIVTIQVLIYFKLYPDDHSRLKALVLGIWLLDICHSSFVVTAVWSYLIKNYGNSATIDHIPWSIPMTIVFTAVLTFCVHCFFANRVFMLSRRNYYLTLPILILAVCRLTSACVTTGTMLHEGTLTGFKRDYKFVFTLGLALSSAVDILITGLLLFLLQTKRTGLSNLDNIIDSLILYAFETGSLTCAATVASMICWLTMNDNLWVPTSSASFIKTSRTFRIFMGLHFVISKLYANSLLVTLNTRAKLRRARSGSENNNLVVLGARRPTHSRDQLSGDQRTPPKVDSQQPVLQISVEKSVQYMSDDDRSTPTPTHHWN</sequence>
<comment type="caution">
    <text evidence="4">The sequence shown here is derived from an EMBL/GenBank/DDBJ whole genome shotgun (WGS) entry which is preliminary data.</text>
</comment>
<feature type="domain" description="DUF6534" evidence="3">
    <location>
        <begin position="166"/>
        <end position="269"/>
    </location>
</feature>
<dbReference type="PANTHER" id="PTHR40465">
    <property type="entry name" value="CHROMOSOME 1, WHOLE GENOME SHOTGUN SEQUENCE"/>
    <property type="match status" value="1"/>
</dbReference>
<reference evidence="5" key="1">
    <citation type="submission" date="2024-06" db="EMBL/GenBank/DDBJ databases">
        <title>Multi-omics analyses provide insights into the biosynthesis of the anticancer antibiotic pleurotin in Hohenbuehelia grisea.</title>
        <authorList>
            <person name="Weaver J.A."/>
            <person name="Alberti F."/>
        </authorList>
    </citation>
    <scope>NUCLEOTIDE SEQUENCE [LARGE SCALE GENOMIC DNA]</scope>
    <source>
        <strain evidence="5">T-177</strain>
    </source>
</reference>